<dbReference type="EMBL" id="CAJNOT010008707">
    <property type="protein sequence ID" value="CAF1520260.1"/>
    <property type="molecule type" value="Genomic_DNA"/>
</dbReference>
<dbReference type="EMBL" id="CAJOBD010016910">
    <property type="protein sequence ID" value="CAF4218445.1"/>
    <property type="molecule type" value="Genomic_DNA"/>
</dbReference>
<accession>A0A820CPV5</accession>
<protein>
    <submittedName>
        <fullName evidence="2">Uncharacterized protein</fullName>
    </submittedName>
</protein>
<dbReference type="Proteomes" id="UP000663836">
    <property type="component" value="Unassembled WGS sequence"/>
</dbReference>
<evidence type="ECO:0000313" key="2">
    <source>
        <dbReference type="EMBL" id="CAF4218445.1"/>
    </source>
</evidence>
<sequence length="66" mass="7708">MGKGGSREVVREYVQDPAILQQLEAFQRQNAYLLQEFEKLRQAMADQKIDSFEDLERYDRNGAEAL</sequence>
<evidence type="ECO:0000313" key="1">
    <source>
        <dbReference type="EMBL" id="CAF1520260.1"/>
    </source>
</evidence>
<organism evidence="2 3">
    <name type="scientific">Rotaria sordida</name>
    <dbReference type="NCBI Taxonomy" id="392033"/>
    <lineage>
        <taxon>Eukaryota</taxon>
        <taxon>Metazoa</taxon>
        <taxon>Spiralia</taxon>
        <taxon>Gnathifera</taxon>
        <taxon>Rotifera</taxon>
        <taxon>Eurotatoria</taxon>
        <taxon>Bdelloidea</taxon>
        <taxon>Philodinida</taxon>
        <taxon>Philodinidae</taxon>
        <taxon>Rotaria</taxon>
    </lineage>
</organism>
<gene>
    <name evidence="2" type="ORF">JBS370_LOCUS37327</name>
    <name evidence="1" type="ORF">ZHD862_LOCUS38338</name>
</gene>
<dbReference type="AlphaFoldDB" id="A0A820CPV5"/>
<proteinExistence type="predicted"/>
<dbReference type="Proteomes" id="UP000663864">
    <property type="component" value="Unassembled WGS sequence"/>
</dbReference>
<evidence type="ECO:0000313" key="3">
    <source>
        <dbReference type="Proteomes" id="UP000663836"/>
    </source>
</evidence>
<reference evidence="2" key="1">
    <citation type="submission" date="2021-02" db="EMBL/GenBank/DDBJ databases">
        <authorList>
            <person name="Nowell W R."/>
        </authorList>
    </citation>
    <scope>NUCLEOTIDE SEQUENCE</scope>
</reference>
<comment type="caution">
    <text evidence="2">The sequence shown here is derived from an EMBL/GenBank/DDBJ whole genome shotgun (WGS) entry which is preliminary data.</text>
</comment>
<name>A0A820CPV5_9BILA</name>
<feature type="non-terminal residue" evidence="2">
    <location>
        <position position="1"/>
    </location>
</feature>